<evidence type="ECO:0000313" key="3">
    <source>
        <dbReference type="Proteomes" id="UP000501802"/>
    </source>
</evidence>
<dbReference type="Pfam" id="PF14300">
    <property type="entry name" value="DMP19"/>
    <property type="match status" value="1"/>
</dbReference>
<evidence type="ECO:0000259" key="1">
    <source>
        <dbReference type="Pfam" id="PF14300"/>
    </source>
</evidence>
<accession>A0A6G9ASQ6</accession>
<proteinExistence type="predicted"/>
<dbReference type="AlphaFoldDB" id="A0A6G9ASQ6"/>
<dbReference type="EMBL" id="CP050063">
    <property type="protein sequence ID" value="QIP15243.1"/>
    <property type="molecule type" value="Genomic_DNA"/>
</dbReference>
<organism evidence="2 3">
    <name type="scientific">Spirosoma aureum</name>
    <dbReference type="NCBI Taxonomy" id="2692134"/>
    <lineage>
        <taxon>Bacteria</taxon>
        <taxon>Pseudomonadati</taxon>
        <taxon>Bacteroidota</taxon>
        <taxon>Cytophagia</taxon>
        <taxon>Cytophagales</taxon>
        <taxon>Cytophagaceae</taxon>
        <taxon>Spirosoma</taxon>
    </lineage>
</organism>
<keyword evidence="3" id="KW-1185">Reference proteome</keyword>
<gene>
    <name evidence="2" type="ORF">G8759_22765</name>
</gene>
<name>A0A6G9ASQ6_9BACT</name>
<reference evidence="2 3" key="1">
    <citation type="submission" date="2020-03" db="EMBL/GenBank/DDBJ databases">
        <authorList>
            <person name="Kim M.K."/>
        </authorList>
    </citation>
    <scope>NUCLEOTIDE SEQUENCE [LARGE SCALE GENOMIC DNA]</scope>
    <source>
        <strain evidence="2 3">BT328</strain>
    </source>
</reference>
<dbReference type="InterPro" id="IPR025402">
    <property type="entry name" value="DMP19_C"/>
</dbReference>
<evidence type="ECO:0000313" key="2">
    <source>
        <dbReference type="EMBL" id="QIP15243.1"/>
    </source>
</evidence>
<dbReference type="KEGG" id="spib:G8759_22765"/>
<dbReference type="Proteomes" id="UP000501802">
    <property type="component" value="Chromosome"/>
</dbReference>
<feature type="domain" description="DNA mimic protein DMP19 C-terminal" evidence="1">
    <location>
        <begin position="28"/>
        <end position="140"/>
    </location>
</feature>
<sequence>MKKQDQTLIDFQDDWGKLVDKAFTNYLSLSPDERIWFNIEALIGDVDNGGLISHYYNSGADYNKQTIEDLYSLGFPAIAALLMQMNSLFPDGQPSTDIDERNEVIDNWPEGEYDALSQELDQQFYSMEAELESKLVQHIQTKLRLVDS</sequence>
<dbReference type="RefSeq" id="WP_167212942.1">
    <property type="nucleotide sequence ID" value="NZ_CP050063.1"/>
</dbReference>
<protein>
    <submittedName>
        <fullName evidence="2">DMP19 family protein</fullName>
    </submittedName>
</protein>
<dbReference type="Gene3D" id="1.20.1420.60">
    <property type="match status" value="1"/>
</dbReference>